<sequence>MSLNCWTCPVLQRTNSIDDIDFGKETGISKSCCVGLNRSWSGDMSPQGYEQMGKEPSSNGSTSGIPSKKIKKGPIRFNTIATTYGTMGFEANVGAQPRLVRSSGMRRDWSFEDLRGQKVQQTGKEMSVH</sequence>
<organism evidence="2 4">
    <name type="scientific">Gossypium raimondii</name>
    <name type="common">Peruvian cotton</name>
    <name type="synonym">Gossypium klotzschianum subsp. raimondii</name>
    <dbReference type="NCBI Taxonomy" id="29730"/>
    <lineage>
        <taxon>Eukaryota</taxon>
        <taxon>Viridiplantae</taxon>
        <taxon>Streptophyta</taxon>
        <taxon>Embryophyta</taxon>
        <taxon>Tracheophyta</taxon>
        <taxon>Spermatophyta</taxon>
        <taxon>Magnoliopsida</taxon>
        <taxon>eudicotyledons</taxon>
        <taxon>Gunneridae</taxon>
        <taxon>Pentapetalae</taxon>
        <taxon>rosids</taxon>
        <taxon>malvids</taxon>
        <taxon>Malvales</taxon>
        <taxon>Malvaceae</taxon>
        <taxon>Malvoideae</taxon>
        <taxon>Gossypium</taxon>
    </lineage>
</organism>
<accession>A0A0D2T249</accession>
<dbReference type="PANTHER" id="PTHR36019:SF3">
    <property type="entry name" value="PLANT_PROTEIN"/>
    <property type="match status" value="1"/>
</dbReference>
<dbReference type="Gramene" id="KJB37660">
    <property type="protein sequence ID" value="KJB37660"/>
    <property type="gene ID" value="B456_006G216600"/>
</dbReference>
<proteinExistence type="predicted"/>
<evidence type="ECO:0000256" key="1">
    <source>
        <dbReference type="SAM" id="MobiDB-lite"/>
    </source>
</evidence>
<dbReference type="OrthoDB" id="1847777at2759"/>
<gene>
    <name evidence="2" type="ORF">B456_006G216600</name>
    <name evidence="3" type="ORF">Gorai_001540</name>
</gene>
<name>A0A0D2T249_GOSRA</name>
<evidence type="ECO:0000313" key="2">
    <source>
        <dbReference type="EMBL" id="KJB37660.1"/>
    </source>
</evidence>
<keyword evidence="4" id="KW-1185">Reference proteome</keyword>
<dbReference type="PANTHER" id="PTHR36019">
    <property type="entry name" value="PLANT/PROTEIN"/>
    <property type="match status" value="1"/>
</dbReference>
<reference evidence="3 5" key="2">
    <citation type="journal article" date="2019" name="Genome Biol. Evol.">
        <title>Insights into the evolution of the New World diploid cottons (Gossypium, subgenus Houzingenia) based on genome sequencing.</title>
        <authorList>
            <person name="Grover C.E."/>
            <person name="Arick M.A. 2nd"/>
            <person name="Thrash A."/>
            <person name="Conover J.L."/>
            <person name="Sanders W.S."/>
            <person name="Peterson D.G."/>
            <person name="Frelichowski J.E."/>
            <person name="Scheffler J.A."/>
            <person name="Scheffler B.E."/>
            <person name="Wendel J.F."/>
        </authorList>
    </citation>
    <scope>NUCLEOTIDE SEQUENCE [LARGE SCALE GENOMIC DNA]</scope>
    <source>
        <strain evidence="3">8</strain>
        <tissue evidence="3">Leaf</tissue>
    </source>
</reference>
<dbReference type="KEGG" id="gra:105800311"/>
<dbReference type="EMBL" id="CM001745">
    <property type="protein sequence ID" value="KJB37660.1"/>
    <property type="molecule type" value="Genomic_DNA"/>
</dbReference>
<evidence type="ECO:0000313" key="3">
    <source>
        <dbReference type="EMBL" id="MBA0588437.1"/>
    </source>
</evidence>
<dbReference type="EMBL" id="JABEZZ010000006">
    <property type="protein sequence ID" value="MBA0588437.1"/>
    <property type="molecule type" value="Genomic_DNA"/>
</dbReference>
<dbReference type="eggNOG" id="ENOG502S7KC">
    <property type="taxonomic scope" value="Eukaryota"/>
</dbReference>
<dbReference type="Proteomes" id="UP000032304">
    <property type="component" value="Chromosome 6"/>
</dbReference>
<evidence type="ECO:0000313" key="5">
    <source>
        <dbReference type="Proteomes" id="UP000593578"/>
    </source>
</evidence>
<feature type="region of interest" description="Disordered" evidence="1">
    <location>
        <begin position="44"/>
        <end position="71"/>
    </location>
</feature>
<dbReference type="OMA" id="INMERSW"/>
<reference evidence="2 4" key="1">
    <citation type="journal article" date="2012" name="Nature">
        <title>Repeated polyploidization of Gossypium genomes and the evolution of spinnable cotton fibres.</title>
        <authorList>
            <person name="Paterson A.H."/>
            <person name="Wendel J.F."/>
            <person name="Gundlach H."/>
            <person name="Guo H."/>
            <person name="Jenkins J."/>
            <person name="Jin D."/>
            <person name="Llewellyn D."/>
            <person name="Showmaker K.C."/>
            <person name="Shu S."/>
            <person name="Udall J."/>
            <person name="Yoo M.J."/>
            <person name="Byers R."/>
            <person name="Chen W."/>
            <person name="Doron-Faigenboim A."/>
            <person name="Duke M.V."/>
            <person name="Gong L."/>
            <person name="Grimwood J."/>
            <person name="Grover C."/>
            <person name="Grupp K."/>
            <person name="Hu G."/>
            <person name="Lee T.H."/>
            <person name="Li J."/>
            <person name="Lin L."/>
            <person name="Liu T."/>
            <person name="Marler B.S."/>
            <person name="Page J.T."/>
            <person name="Roberts A.W."/>
            <person name="Romanel E."/>
            <person name="Sanders W.S."/>
            <person name="Szadkowski E."/>
            <person name="Tan X."/>
            <person name="Tang H."/>
            <person name="Xu C."/>
            <person name="Wang J."/>
            <person name="Wang Z."/>
            <person name="Zhang D."/>
            <person name="Zhang L."/>
            <person name="Ashrafi H."/>
            <person name="Bedon F."/>
            <person name="Bowers J.E."/>
            <person name="Brubaker C.L."/>
            <person name="Chee P.W."/>
            <person name="Das S."/>
            <person name="Gingle A.R."/>
            <person name="Haigler C.H."/>
            <person name="Harker D."/>
            <person name="Hoffmann L.V."/>
            <person name="Hovav R."/>
            <person name="Jones D.C."/>
            <person name="Lemke C."/>
            <person name="Mansoor S."/>
            <person name="ur Rahman M."/>
            <person name="Rainville L.N."/>
            <person name="Rambani A."/>
            <person name="Reddy U.K."/>
            <person name="Rong J.K."/>
            <person name="Saranga Y."/>
            <person name="Scheffler B.E."/>
            <person name="Scheffler J.A."/>
            <person name="Stelly D.M."/>
            <person name="Triplett B.A."/>
            <person name="Van Deynze A."/>
            <person name="Vaslin M.F."/>
            <person name="Waghmare V.N."/>
            <person name="Walford S.A."/>
            <person name="Wright R.J."/>
            <person name="Zaki E.A."/>
            <person name="Zhang T."/>
            <person name="Dennis E.S."/>
            <person name="Mayer K.F."/>
            <person name="Peterson D.G."/>
            <person name="Rokhsar D.S."/>
            <person name="Wang X."/>
            <person name="Schmutz J."/>
        </authorList>
    </citation>
    <scope>NUCLEOTIDE SEQUENCE [LARGE SCALE GENOMIC DNA]</scope>
</reference>
<dbReference type="Proteomes" id="UP000593578">
    <property type="component" value="Unassembled WGS sequence"/>
</dbReference>
<dbReference type="AlphaFoldDB" id="A0A0D2T249"/>
<reference evidence="3" key="3">
    <citation type="submission" date="2020-04" db="EMBL/GenBank/DDBJ databases">
        <authorList>
            <person name="Grover C.E."/>
            <person name="Arick M.A. II"/>
            <person name="Thrash A."/>
            <person name="Conover J.L."/>
            <person name="Sanders W.S."/>
            <person name="Peterson D.G."/>
            <person name="Scheffler J.A."/>
            <person name="Scheffler B.E."/>
            <person name="Wendel J.F."/>
        </authorList>
    </citation>
    <scope>NUCLEOTIDE SEQUENCE</scope>
    <source>
        <strain evidence="3">8</strain>
        <tissue evidence="3">Leaf</tissue>
    </source>
</reference>
<evidence type="ECO:0000313" key="4">
    <source>
        <dbReference type="Proteomes" id="UP000032304"/>
    </source>
</evidence>
<protein>
    <submittedName>
        <fullName evidence="2">Uncharacterized protein</fullName>
    </submittedName>
</protein>